<dbReference type="Proteomes" id="UP000000628">
    <property type="component" value="Chromosome"/>
</dbReference>
<keyword evidence="9" id="KW-1185">Reference proteome</keyword>
<keyword evidence="4 5" id="KW-0143">Chaperone</keyword>
<dbReference type="RefSeq" id="WP_015771271.1">
    <property type="nucleotide sequence ID" value="NC_013174.1"/>
</dbReference>
<dbReference type="HOGENOM" id="CLU_077636_0_0_11"/>
<dbReference type="OrthoDB" id="5381335at2"/>
<dbReference type="GO" id="GO:0043022">
    <property type="term" value="F:ribosome binding"/>
    <property type="evidence" value="ECO:0007669"/>
    <property type="project" value="InterPro"/>
</dbReference>
<dbReference type="Pfam" id="PF01782">
    <property type="entry name" value="RimM"/>
    <property type="match status" value="1"/>
</dbReference>
<dbReference type="InterPro" id="IPR009000">
    <property type="entry name" value="Transl_B-barrel_sf"/>
</dbReference>
<evidence type="ECO:0000256" key="2">
    <source>
        <dbReference type="ARBA" id="ARBA00022517"/>
    </source>
</evidence>
<evidence type="ECO:0000256" key="4">
    <source>
        <dbReference type="ARBA" id="ARBA00023186"/>
    </source>
</evidence>
<dbReference type="InterPro" id="IPR002676">
    <property type="entry name" value="RimM_N"/>
</dbReference>
<dbReference type="InterPro" id="IPR011033">
    <property type="entry name" value="PRC_barrel-like_sf"/>
</dbReference>
<dbReference type="AlphaFoldDB" id="C7R321"/>
<dbReference type="PANTHER" id="PTHR33692">
    <property type="entry name" value="RIBOSOME MATURATION FACTOR RIMM"/>
    <property type="match status" value="1"/>
</dbReference>
<dbReference type="InterPro" id="IPR011961">
    <property type="entry name" value="RimM"/>
</dbReference>
<accession>C7R321</accession>
<evidence type="ECO:0000256" key="1">
    <source>
        <dbReference type="ARBA" id="ARBA00022490"/>
    </source>
</evidence>
<evidence type="ECO:0000259" key="7">
    <source>
        <dbReference type="Pfam" id="PF24986"/>
    </source>
</evidence>
<dbReference type="SUPFAM" id="SSF50447">
    <property type="entry name" value="Translation proteins"/>
    <property type="match status" value="1"/>
</dbReference>
<keyword evidence="3 5" id="KW-0698">rRNA processing</keyword>
<name>C7R321_JONDD</name>
<dbReference type="InterPro" id="IPR036976">
    <property type="entry name" value="RimM_N_sf"/>
</dbReference>
<organism evidence="8 9">
    <name type="scientific">Jonesia denitrificans (strain ATCC 14870 / DSM 20603 / BCRC 15368 / CIP 55.134 / JCM 11481 / NBRC 15587 / NCTC 10816 / Prevot 55134)</name>
    <name type="common">Listeria denitrificans</name>
    <dbReference type="NCBI Taxonomy" id="471856"/>
    <lineage>
        <taxon>Bacteria</taxon>
        <taxon>Bacillati</taxon>
        <taxon>Actinomycetota</taxon>
        <taxon>Actinomycetes</taxon>
        <taxon>Micrococcales</taxon>
        <taxon>Jonesiaceae</taxon>
        <taxon>Jonesia</taxon>
    </lineage>
</organism>
<dbReference type="GO" id="GO:0005737">
    <property type="term" value="C:cytoplasm"/>
    <property type="evidence" value="ECO:0007669"/>
    <property type="project" value="UniProtKB-SubCell"/>
</dbReference>
<dbReference type="GO" id="GO:0006364">
    <property type="term" value="P:rRNA processing"/>
    <property type="evidence" value="ECO:0007669"/>
    <property type="project" value="UniProtKB-UniRule"/>
</dbReference>
<reference evidence="8 9" key="1">
    <citation type="journal article" date="2009" name="Stand. Genomic Sci.">
        <title>Complete genome sequence of Jonesia denitrificans type strain (Prevot 55134).</title>
        <authorList>
            <person name="Pukall R."/>
            <person name="Gehrich-Schroter G."/>
            <person name="Lapidus A."/>
            <person name="Nolan M."/>
            <person name="Glavina Del Rio T."/>
            <person name="Lucas S."/>
            <person name="Chen F."/>
            <person name="Tice H."/>
            <person name="Pitluck S."/>
            <person name="Cheng J.F."/>
            <person name="Copeland A."/>
            <person name="Saunders E."/>
            <person name="Brettin T."/>
            <person name="Detter J.C."/>
            <person name="Bruce D."/>
            <person name="Goodwin L."/>
            <person name="Pati A."/>
            <person name="Ivanova N."/>
            <person name="Mavromatis K."/>
            <person name="Ovchinnikova G."/>
            <person name="Chen A."/>
            <person name="Palaniappan K."/>
            <person name="Land M."/>
            <person name="Hauser L."/>
            <person name="Chang Y.J."/>
            <person name="Jeffries C.D."/>
            <person name="Chain P."/>
            <person name="Goker M."/>
            <person name="Bristow J."/>
            <person name="Eisen J.A."/>
            <person name="Markowitz V."/>
            <person name="Hugenholtz P."/>
            <person name="Kyrpides N.C."/>
            <person name="Klenk H.P."/>
            <person name="Han C."/>
        </authorList>
    </citation>
    <scope>NUCLEOTIDE SEQUENCE [LARGE SCALE GENOMIC DNA]</scope>
    <source>
        <strain evidence="9">ATCC 14870 / DSM 20603 / BCRC 15368 / CIP 55.134 / JCM 11481 / NBRC 15587 / NCTC 10816 / Prevot 55134</strain>
    </source>
</reference>
<dbReference type="EMBL" id="CP001706">
    <property type="protein sequence ID" value="ACV08643.1"/>
    <property type="molecule type" value="Genomic_DNA"/>
</dbReference>
<comment type="subcellular location">
    <subcellularLocation>
        <location evidence="5">Cytoplasm</location>
    </subcellularLocation>
</comment>
<dbReference type="Pfam" id="PF24986">
    <property type="entry name" value="PRC_RimM"/>
    <property type="match status" value="1"/>
</dbReference>
<dbReference type="Gene3D" id="2.40.30.60">
    <property type="entry name" value="RimM"/>
    <property type="match status" value="1"/>
</dbReference>
<evidence type="ECO:0000313" key="8">
    <source>
        <dbReference type="EMBL" id="ACV08643.1"/>
    </source>
</evidence>
<protein>
    <recommendedName>
        <fullName evidence="5">Ribosome maturation factor RimM</fullName>
    </recommendedName>
</protein>
<feature type="domain" description="RimM N-terminal" evidence="6">
    <location>
        <begin position="5"/>
        <end position="84"/>
    </location>
</feature>
<feature type="domain" description="Ribosome maturation factor RimM PRC barrel" evidence="7">
    <location>
        <begin position="96"/>
        <end position="163"/>
    </location>
</feature>
<dbReference type="SUPFAM" id="SSF50346">
    <property type="entry name" value="PRC-barrel domain"/>
    <property type="match status" value="1"/>
</dbReference>
<dbReference type="GO" id="GO:0042274">
    <property type="term" value="P:ribosomal small subunit biogenesis"/>
    <property type="evidence" value="ECO:0007669"/>
    <property type="project" value="UniProtKB-UniRule"/>
</dbReference>
<keyword evidence="2 5" id="KW-0690">Ribosome biogenesis</keyword>
<dbReference type="KEGG" id="jde:Jden_0987"/>
<dbReference type="InterPro" id="IPR056792">
    <property type="entry name" value="PRC_RimM"/>
</dbReference>
<dbReference type="NCBIfam" id="TIGR02273">
    <property type="entry name" value="16S_RimM"/>
    <property type="match status" value="1"/>
</dbReference>
<dbReference type="GO" id="GO:0005840">
    <property type="term" value="C:ribosome"/>
    <property type="evidence" value="ECO:0007669"/>
    <property type="project" value="InterPro"/>
</dbReference>
<evidence type="ECO:0000313" key="9">
    <source>
        <dbReference type="Proteomes" id="UP000000628"/>
    </source>
</evidence>
<sequence length="184" mass="20341">MQLKIGTIGKAHGLHGEVSVIVTTDVPQERFVPGHKIATQPADRGPLTVTRQRAHQDRWYVTFEEIPDRTVAESYRGVELVIEVDHSDEDDAWYPHELEGLEVRRLSGARVGRVAGLEPLPAQDALIIDEDGGERVYLPFLKIFVPTVDVAGGYVVIDPPGGLLTEDRDQLVVVRDDDGEQLSS</sequence>
<gene>
    <name evidence="5" type="primary">rimM</name>
    <name evidence="8" type="ordered locus">Jden_0987</name>
</gene>
<dbReference type="STRING" id="471856.Jden_0987"/>
<comment type="similarity">
    <text evidence="5">Belongs to the RimM family.</text>
</comment>
<comment type="subunit">
    <text evidence="5">Binds ribosomal protein uS19.</text>
</comment>
<comment type="function">
    <text evidence="5">An accessory protein needed during the final step in the assembly of 30S ribosomal subunit, possibly for assembly of the head region. Essential for efficient processing of 16S rRNA. May be needed both before and after RbfA during the maturation of 16S rRNA. It has affinity for free ribosomal 30S subunits but not for 70S ribosomes.</text>
</comment>
<evidence type="ECO:0000256" key="5">
    <source>
        <dbReference type="HAMAP-Rule" id="MF_00014"/>
    </source>
</evidence>
<dbReference type="eggNOG" id="COG0806">
    <property type="taxonomic scope" value="Bacteria"/>
</dbReference>
<evidence type="ECO:0000259" key="6">
    <source>
        <dbReference type="Pfam" id="PF01782"/>
    </source>
</evidence>
<dbReference type="HAMAP" id="MF_00014">
    <property type="entry name" value="Ribosome_mat_RimM"/>
    <property type="match status" value="1"/>
</dbReference>
<proteinExistence type="inferred from homology"/>
<comment type="domain">
    <text evidence="5">The PRC barrel domain binds ribosomal protein uS19.</text>
</comment>
<evidence type="ECO:0000256" key="3">
    <source>
        <dbReference type="ARBA" id="ARBA00022552"/>
    </source>
</evidence>
<dbReference type="Gene3D" id="2.30.30.240">
    <property type="entry name" value="PRC-barrel domain"/>
    <property type="match status" value="1"/>
</dbReference>
<dbReference type="PANTHER" id="PTHR33692:SF1">
    <property type="entry name" value="RIBOSOME MATURATION FACTOR RIMM"/>
    <property type="match status" value="1"/>
</dbReference>
<keyword evidence="1 5" id="KW-0963">Cytoplasm</keyword>